<protein>
    <recommendedName>
        <fullName evidence="3">SWIM-type domain-containing protein</fullName>
    </recommendedName>
</protein>
<name>A0ABR3DFU9_NEUIN</name>
<evidence type="ECO:0000259" key="3">
    <source>
        <dbReference type="PROSITE" id="PS50966"/>
    </source>
</evidence>
<dbReference type="PROSITE" id="PS50966">
    <property type="entry name" value="ZF_SWIM"/>
    <property type="match status" value="1"/>
</dbReference>
<feature type="region of interest" description="Disordered" evidence="2">
    <location>
        <begin position="521"/>
        <end position="557"/>
    </location>
</feature>
<feature type="domain" description="SWIM-type" evidence="3">
    <location>
        <begin position="212"/>
        <end position="242"/>
    </location>
</feature>
<keyword evidence="1" id="KW-0479">Metal-binding</keyword>
<accession>A0ABR3DFU9</accession>
<evidence type="ECO:0000256" key="1">
    <source>
        <dbReference type="PROSITE-ProRule" id="PRU00325"/>
    </source>
</evidence>
<comment type="caution">
    <text evidence="4">The sequence shown here is derived from an EMBL/GenBank/DDBJ whole genome shotgun (WGS) entry which is preliminary data.</text>
</comment>
<dbReference type="InterPro" id="IPR007527">
    <property type="entry name" value="Znf_SWIM"/>
</dbReference>
<evidence type="ECO:0000256" key="2">
    <source>
        <dbReference type="SAM" id="MobiDB-lite"/>
    </source>
</evidence>
<evidence type="ECO:0000313" key="4">
    <source>
        <dbReference type="EMBL" id="KAL0471555.1"/>
    </source>
</evidence>
<proteinExistence type="predicted"/>
<feature type="region of interest" description="Disordered" evidence="2">
    <location>
        <begin position="629"/>
        <end position="653"/>
    </location>
</feature>
<dbReference type="InterPro" id="IPR039903">
    <property type="entry name" value="Zswim2"/>
</dbReference>
<evidence type="ECO:0000313" key="5">
    <source>
        <dbReference type="Proteomes" id="UP001451303"/>
    </source>
</evidence>
<keyword evidence="1" id="KW-0863">Zinc-finger</keyword>
<organism evidence="4 5">
    <name type="scientific">Neurospora intermedia</name>
    <dbReference type="NCBI Taxonomy" id="5142"/>
    <lineage>
        <taxon>Eukaryota</taxon>
        <taxon>Fungi</taxon>
        <taxon>Dikarya</taxon>
        <taxon>Ascomycota</taxon>
        <taxon>Pezizomycotina</taxon>
        <taxon>Sordariomycetes</taxon>
        <taxon>Sordariomycetidae</taxon>
        <taxon>Sordariales</taxon>
        <taxon>Sordariaceae</taxon>
        <taxon>Neurospora</taxon>
    </lineage>
</organism>
<reference evidence="4 5" key="1">
    <citation type="submission" date="2023-09" db="EMBL/GenBank/DDBJ databases">
        <title>Multi-omics analysis of a traditional fermented food reveals byproduct-associated fungal strains for waste-to-food upcycling.</title>
        <authorList>
            <consortium name="Lawrence Berkeley National Laboratory"/>
            <person name="Rekdal V.M."/>
            <person name="Villalobos-Escobedo J.M."/>
            <person name="Rodriguez-Valeron N."/>
            <person name="Garcia M.O."/>
            <person name="Vasquez D.P."/>
            <person name="Damayanti I."/>
            <person name="Sorensen P.M."/>
            <person name="Baidoo E.E."/>
            <person name="De Carvalho A.C."/>
            <person name="Riley R."/>
            <person name="Lipzen A."/>
            <person name="He G."/>
            <person name="Yan M."/>
            <person name="Haridas S."/>
            <person name="Daum C."/>
            <person name="Yoshinaga Y."/>
            <person name="Ng V."/>
            <person name="Grigoriev I.V."/>
            <person name="Munk R."/>
            <person name="Nuraida L."/>
            <person name="Wijaya C.H."/>
            <person name="Morales P.-C."/>
            <person name="Keasling J.D."/>
        </authorList>
    </citation>
    <scope>NUCLEOTIDE SEQUENCE [LARGE SCALE GENOMIC DNA]</scope>
    <source>
        <strain evidence="4 5">FGSC 2613</strain>
    </source>
</reference>
<sequence length="653" mass="71702">MKGWASPFTDGPRVIGSLPGHTPSPFAWGSWQAGSRGSWQPGSGLEARDFDGPAPPRTKSAVGFPLSLHNFHSKSTNSNSRFAELSGTTPSFLTTMEAPRSTYLPNDAPWGKYNLGVLRQQCTARNLPFEGKTKRQLQERLLRYHNTRRVVELRPRPWLFRPFEPSYSMLLNQAQVENLRLVKIKDVTGQVEDRCVRSKAFLIAQEGAPELFTVTFDNRPTCTCLEYFPLCVHIMYLLRYILNVPEPLRWQRAFLDSEILDNYEGSHPVKALNSPEPYTGFPGLCLICFKGQANHLSCLTCDIGLHIPCLFVLTGNRQTPGRHICTVCLDRHEWQNLHSRQEHVERRVIEPGRSVAGVDLHPAIPSSSSDASEKDDESSSEEDSSDEDPDEGASRRSEQPNNAPRQPINQRRSPSSPILIKQERSSSPHGLPLPSSPRRRQQQQPASSPLRRKQPSRAAKDIGLVRQSLAATAEAPARVPHRSQGRTPAPAPESSQMVNAPTQIITPVPVPVIPAQAFSAPRALSSALSHPQDPATRARASAAPIQEPVAAAASAASQAVEAPVSPVLVPASIPDAPAGSPAPSPATASASVSGNIEKRKTTKLARKLKSLARESAYVREHADRELKRLARKSRRLEKKAKALAKRKKAGSDE</sequence>
<dbReference type="Proteomes" id="UP001451303">
    <property type="component" value="Unassembled WGS sequence"/>
</dbReference>
<dbReference type="PANTHER" id="PTHR21540:SF0">
    <property type="entry name" value="PHD FAMILY PROTEIN"/>
    <property type="match status" value="1"/>
</dbReference>
<gene>
    <name evidence="4" type="ORF">QR685DRAFT_570327</name>
</gene>
<feature type="compositionally biased region" description="Low complexity" evidence="2">
    <location>
        <begin position="571"/>
        <end position="593"/>
    </location>
</feature>
<feature type="region of interest" description="Disordered" evidence="2">
    <location>
        <begin position="26"/>
        <end position="63"/>
    </location>
</feature>
<keyword evidence="1" id="KW-0862">Zinc</keyword>
<feature type="compositionally biased region" description="Low complexity" evidence="2">
    <location>
        <begin position="540"/>
        <end position="557"/>
    </location>
</feature>
<feature type="compositionally biased region" description="Polar residues" evidence="2">
    <location>
        <begin position="399"/>
        <end position="416"/>
    </location>
</feature>
<keyword evidence="5" id="KW-1185">Reference proteome</keyword>
<dbReference type="PANTHER" id="PTHR21540">
    <property type="entry name" value="RING FINGER AND SWIM DOMAIN-CONTAINING PROTEIN 2"/>
    <property type="match status" value="1"/>
</dbReference>
<feature type="compositionally biased region" description="Acidic residues" evidence="2">
    <location>
        <begin position="373"/>
        <end position="391"/>
    </location>
</feature>
<feature type="compositionally biased region" description="Polar residues" evidence="2">
    <location>
        <begin position="32"/>
        <end position="41"/>
    </location>
</feature>
<feature type="region of interest" description="Disordered" evidence="2">
    <location>
        <begin position="352"/>
        <end position="500"/>
    </location>
</feature>
<dbReference type="EMBL" id="JAVLET010000003">
    <property type="protein sequence ID" value="KAL0471555.1"/>
    <property type="molecule type" value="Genomic_DNA"/>
</dbReference>
<feature type="region of interest" description="Disordered" evidence="2">
    <location>
        <begin position="571"/>
        <end position="601"/>
    </location>
</feature>